<accession>A0AAE3LTZ3</accession>
<dbReference type="EMBL" id="JAOUSF010000005">
    <property type="protein sequence ID" value="MCU9614788.1"/>
    <property type="molecule type" value="Genomic_DNA"/>
</dbReference>
<dbReference type="RefSeq" id="WP_263074109.1">
    <property type="nucleotide sequence ID" value="NZ_JAOUSF010000005.1"/>
</dbReference>
<reference evidence="1" key="1">
    <citation type="submission" date="2022-10" db="EMBL/GenBank/DDBJ databases">
        <title>Description of Fervidibacillus gen. nov. in the family Fervidibacillaceae fam. nov. with two species, Fervidibacillus albus sp. nov., and Fervidibacillus halotolerans sp. nov., isolated from tidal flat sediments.</title>
        <authorList>
            <person name="Kwon K.K."/>
            <person name="Yang S.-H."/>
        </authorList>
    </citation>
    <scope>NUCLEOTIDE SEQUENCE</scope>
    <source>
        <strain evidence="1">JCM 19140</strain>
    </source>
</reference>
<name>A0AAE3LTZ3_9BACI</name>
<protein>
    <submittedName>
        <fullName evidence="1">Uncharacterized protein</fullName>
    </submittedName>
</protein>
<dbReference type="AlphaFoldDB" id="A0AAE3LTZ3"/>
<dbReference type="Proteomes" id="UP001209318">
    <property type="component" value="Unassembled WGS sequence"/>
</dbReference>
<proteinExistence type="predicted"/>
<organism evidence="1 2">
    <name type="scientific">Perspicuibacillus lycopersici</name>
    <dbReference type="NCBI Taxonomy" id="1325689"/>
    <lineage>
        <taxon>Bacteria</taxon>
        <taxon>Bacillati</taxon>
        <taxon>Bacillota</taxon>
        <taxon>Bacilli</taxon>
        <taxon>Bacillales</taxon>
        <taxon>Bacillaceae</taxon>
        <taxon>Perspicuibacillus</taxon>
    </lineage>
</organism>
<comment type="caution">
    <text evidence="1">The sequence shown here is derived from an EMBL/GenBank/DDBJ whole genome shotgun (WGS) entry which is preliminary data.</text>
</comment>
<sequence>MRARNENEELLLQAVKTQYAILKLLDSTLLDTYRFEKGLPENQQNSEVINLSYNVRSIIAKKPKLKEIYKKIEAEYGISLSDN</sequence>
<keyword evidence="2" id="KW-1185">Reference proteome</keyword>
<evidence type="ECO:0000313" key="2">
    <source>
        <dbReference type="Proteomes" id="UP001209318"/>
    </source>
</evidence>
<evidence type="ECO:0000313" key="1">
    <source>
        <dbReference type="EMBL" id="MCU9614788.1"/>
    </source>
</evidence>
<gene>
    <name evidence="1" type="ORF">OEV98_14690</name>
</gene>